<dbReference type="WBParaSite" id="ES5_v2.g25800.t1">
    <property type="protein sequence ID" value="ES5_v2.g25800.t1"/>
    <property type="gene ID" value="ES5_v2.g25800"/>
</dbReference>
<sequence length="123" mass="14300">MNYRYPDEIYKKIKKKLHSVHGVTRQQWENFVFAAKLLSEKFSPKSGKPRQVLETERNDLLKELCQQYGAEIGFFNNQHYWKQAKKAETLASENCIANLFNSTETDGTQQDTSRYDTANGSDN</sequence>
<reference evidence="2" key="1">
    <citation type="submission" date="2022-11" db="UniProtKB">
        <authorList>
            <consortium name="WormBaseParasite"/>
        </authorList>
    </citation>
    <scope>IDENTIFICATION</scope>
</reference>
<dbReference type="Proteomes" id="UP000887579">
    <property type="component" value="Unplaced"/>
</dbReference>
<name>A0AC34G7T9_9BILA</name>
<evidence type="ECO:0000313" key="1">
    <source>
        <dbReference type="Proteomes" id="UP000887579"/>
    </source>
</evidence>
<protein>
    <submittedName>
        <fullName evidence="2">Transposase</fullName>
    </submittedName>
</protein>
<evidence type="ECO:0000313" key="2">
    <source>
        <dbReference type="WBParaSite" id="ES5_v2.g25800.t1"/>
    </source>
</evidence>
<accession>A0AC34G7T9</accession>
<proteinExistence type="predicted"/>
<organism evidence="1 2">
    <name type="scientific">Panagrolaimus sp. ES5</name>
    <dbReference type="NCBI Taxonomy" id="591445"/>
    <lineage>
        <taxon>Eukaryota</taxon>
        <taxon>Metazoa</taxon>
        <taxon>Ecdysozoa</taxon>
        <taxon>Nematoda</taxon>
        <taxon>Chromadorea</taxon>
        <taxon>Rhabditida</taxon>
        <taxon>Tylenchina</taxon>
        <taxon>Panagrolaimomorpha</taxon>
        <taxon>Panagrolaimoidea</taxon>
        <taxon>Panagrolaimidae</taxon>
        <taxon>Panagrolaimus</taxon>
    </lineage>
</organism>